<dbReference type="SUPFAM" id="SSF81383">
    <property type="entry name" value="F-box domain"/>
    <property type="match status" value="1"/>
</dbReference>
<evidence type="ECO:0000313" key="8">
    <source>
        <dbReference type="Proteomes" id="UP000030104"/>
    </source>
</evidence>
<proteinExistence type="inferred from homology"/>
<dbReference type="InterPro" id="IPR001810">
    <property type="entry name" value="F-box_dom"/>
</dbReference>
<keyword evidence="2" id="KW-0677">Repeat</keyword>
<dbReference type="OrthoDB" id="539213at2759"/>
<dbReference type="EMBL" id="JQGA01001455">
    <property type="protein sequence ID" value="KGO66015.1"/>
    <property type="molecule type" value="Genomic_DNA"/>
</dbReference>
<dbReference type="GO" id="GO:0045732">
    <property type="term" value="P:positive regulation of protein catabolic process"/>
    <property type="evidence" value="ECO:0007669"/>
    <property type="project" value="TreeGrafter"/>
</dbReference>
<dbReference type="PROSITE" id="PS50181">
    <property type="entry name" value="FBOX"/>
    <property type="match status" value="1"/>
</dbReference>
<dbReference type="InterPro" id="IPR051573">
    <property type="entry name" value="Ankyrin-SOCS_box_domain"/>
</dbReference>
<dbReference type="InterPro" id="IPR002110">
    <property type="entry name" value="Ankyrin_rpt"/>
</dbReference>
<dbReference type="Pfam" id="PF12796">
    <property type="entry name" value="Ank_2"/>
    <property type="match status" value="1"/>
</dbReference>
<name>A0A0A2KNU4_PENIT</name>
<dbReference type="CDD" id="cd09917">
    <property type="entry name" value="F-box_SF"/>
    <property type="match status" value="1"/>
</dbReference>
<dbReference type="AlphaFoldDB" id="A0A0A2KNU4"/>
<dbReference type="InterPro" id="IPR036047">
    <property type="entry name" value="F-box-like_dom_sf"/>
</dbReference>
<comment type="similarity">
    <text evidence="1">Belongs to the ankyrin SOCS box (ASB) family.</text>
</comment>
<reference evidence="7 8" key="1">
    <citation type="journal article" date="2015" name="Mol. Plant Microbe Interact.">
        <title>Genome, transcriptome, and functional analyses of Penicillium expansum provide new insights into secondary metabolism and pathogenicity.</title>
        <authorList>
            <person name="Ballester A.R."/>
            <person name="Marcet-Houben M."/>
            <person name="Levin E."/>
            <person name="Sela N."/>
            <person name="Selma-Lazaro C."/>
            <person name="Carmona L."/>
            <person name="Wisniewski M."/>
            <person name="Droby S."/>
            <person name="Gonzalez-Candelas L."/>
            <person name="Gabaldon T."/>
        </authorList>
    </citation>
    <scope>NUCLEOTIDE SEQUENCE [LARGE SCALE GENOMIC DNA]</scope>
    <source>
        <strain evidence="7 8">PHI-1</strain>
    </source>
</reference>
<dbReference type="GO" id="GO:0016567">
    <property type="term" value="P:protein ubiquitination"/>
    <property type="evidence" value="ECO:0007669"/>
    <property type="project" value="TreeGrafter"/>
</dbReference>
<dbReference type="PANTHER" id="PTHR24136">
    <property type="entry name" value="SOWAH (DROSOPHILA) HOMOLOG"/>
    <property type="match status" value="1"/>
</dbReference>
<dbReference type="PANTHER" id="PTHR24136:SF15">
    <property type="entry name" value="ANK_REP_REGION DOMAIN-CONTAINING PROTEIN"/>
    <property type="match status" value="1"/>
</dbReference>
<feature type="repeat" description="ANK" evidence="4">
    <location>
        <begin position="267"/>
        <end position="299"/>
    </location>
</feature>
<dbReference type="SMART" id="SM00248">
    <property type="entry name" value="ANK"/>
    <property type="match status" value="6"/>
</dbReference>
<evidence type="ECO:0000256" key="4">
    <source>
        <dbReference type="PROSITE-ProRule" id="PRU00023"/>
    </source>
</evidence>
<accession>A0A0A2KNU4</accession>
<dbReference type="PROSITE" id="PS50297">
    <property type="entry name" value="ANK_REP_REGION"/>
    <property type="match status" value="2"/>
</dbReference>
<organism evidence="7 8">
    <name type="scientific">Penicillium italicum</name>
    <name type="common">Blue mold</name>
    <dbReference type="NCBI Taxonomy" id="40296"/>
    <lineage>
        <taxon>Eukaryota</taxon>
        <taxon>Fungi</taxon>
        <taxon>Dikarya</taxon>
        <taxon>Ascomycota</taxon>
        <taxon>Pezizomycotina</taxon>
        <taxon>Eurotiomycetes</taxon>
        <taxon>Eurotiomycetidae</taxon>
        <taxon>Eurotiales</taxon>
        <taxon>Aspergillaceae</taxon>
        <taxon>Penicillium</taxon>
    </lineage>
</organism>
<dbReference type="STRING" id="40296.A0A0A2KNU4"/>
<dbReference type="PhylomeDB" id="A0A0A2KNU4"/>
<gene>
    <name evidence="7" type="ORF">PITC_052150</name>
</gene>
<evidence type="ECO:0000259" key="6">
    <source>
        <dbReference type="PROSITE" id="PS50181"/>
    </source>
</evidence>
<dbReference type="Pfam" id="PF12937">
    <property type="entry name" value="F-box-like"/>
    <property type="match status" value="1"/>
</dbReference>
<dbReference type="InterPro" id="IPR036770">
    <property type="entry name" value="Ankyrin_rpt-contain_sf"/>
</dbReference>
<evidence type="ECO:0000256" key="1">
    <source>
        <dbReference type="ARBA" id="ARBA00005949"/>
    </source>
</evidence>
<evidence type="ECO:0000256" key="3">
    <source>
        <dbReference type="ARBA" id="ARBA00023043"/>
    </source>
</evidence>
<feature type="region of interest" description="Disordered" evidence="5">
    <location>
        <begin position="533"/>
        <end position="554"/>
    </location>
</feature>
<evidence type="ECO:0000313" key="7">
    <source>
        <dbReference type="EMBL" id="KGO66015.1"/>
    </source>
</evidence>
<protein>
    <recommendedName>
        <fullName evidence="6">F-box domain-containing protein</fullName>
    </recommendedName>
</protein>
<dbReference type="Proteomes" id="UP000030104">
    <property type="component" value="Unassembled WGS sequence"/>
</dbReference>
<feature type="repeat" description="ANK" evidence="4">
    <location>
        <begin position="139"/>
        <end position="171"/>
    </location>
</feature>
<dbReference type="Gene3D" id="1.25.40.20">
    <property type="entry name" value="Ankyrin repeat-containing domain"/>
    <property type="match status" value="2"/>
</dbReference>
<dbReference type="SUPFAM" id="SSF48403">
    <property type="entry name" value="Ankyrin repeat"/>
    <property type="match status" value="2"/>
</dbReference>
<sequence>MSQQPEPTQPRGPYKLGDLPQELVLSITNWMSIRDRCRLHQTCKSMHLLLADGITNERLLTAQVLPPKGEFEERCWKWSSPNTIAGIDMPDKPVWEHYFVFSNRPKESEIFACAIERGDLEAVKKYLGSGVDPNVYSLTGDFMLHIAVAAHQPGMVALLLEHGADPSYLDFHYQSATYEGALIDGGDSALILAFASSGRVDGFANDVARYSDYATMQACIDAGMDLNQVSSEGETVAHALAKRNNQQMFLKVAPHLTKETMTRVSKMHQTPLHVALKQSTPVVAMKLIEAGADTNPLDELIDTTLFTALEDGHLEPARLMLDRNAKLSLEKYTCGRELLAAITARDIGIILTLIHRGMSKEQDENAFTSPLVCAVRTESLEIVKLVYEEGPKPPSLIYSPGKMFSPSAYAAALALKTPEIADYLEGCMDRDSSDLQISCTPESDAHANMARDIMEIMSNLHHWFSGMFDDEVDHMPILAHQITLHVLPSAGADLDSSRIYDFVQKAQNICLDKKVSRPSICALVGAINGLGLSEKEEEEEEEEAGGKEGTDPDNAGLLVKALPRLLRAIRKEVDPKTRALFLETLKDVCLDHISTQAGTEILADTKRPDTLLLPPGMNDRARQAKETLTRLCSLARENVDNDEIDRLVLVFVRVLRC</sequence>
<comment type="caution">
    <text evidence="7">The sequence shown here is derived from an EMBL/GenBank/DDBJ whole genome shotgun (WGS) entry which is preliminary data.</text>
</comment>
<evidence type="ECO:0000256" key="5">
    <source>
        <dbReference type="SAM" id="MobiDB-lite"/>
    </source>
</evidence>
<keyword evidence="8" id="KW-1185">Reference proteome</keyword>
<keyword evidence="3 4" id="KW-0040">ANK repeat</keyword>
<feature type="domain" description="F-box" evidence="6">
    <location>
        <begin position="13"/>
        <end position="59"/>
    </location>
</feature>
<dbReference type="HOGENOM" id="CLU_454998_0_0_1"/>
<dbReference type="PROSITE" id="PS50088">
    <property type="entry name" value="ANK_REPEAT"/>
    <property type="match status" value="2"/>
</dbReference>
<evidence type="ECO:0000256" key="2">
    <source>
        <dbReference type="ARBA" id="ARBA00022737"/>
    </source>
</evidence>